<evidence type="ECO:0000256" key="5">
    <source>
        <dbReference type="ARBA" id="ARBA00022737"/>
    </source>
</evidence>
<dbReference type="SMART" id="SM00320">
    <property type="entry name" value="WD40"/>
    <property type="match status" value="7"/>
</dbReference>
<dbReference type="InterPro" id="IPR015943">
    <property type="entry name" value="WD40/YVTN_repeat-like_dom_sf"/>
</dbReference>
<protein>
    <submittedName>
        <fullName evidence="8">Uncharacterized protein</fullName>
    </submittedName>
</protein>
<keyword evidence="9" id="KW-1185">Reference proteome</keyword>
<dbReference type="InterPro" id="IPR051973">
    <property type="entry name" value="tRNA_Anticodon_Mtase-Reg"/>
</dbReference>
<dbReference type="GO" id="GO:0030488">
    <property type="term" value="P:tRNA methylation"/>
    <property type="evidence" value="ECO:0007669"/>
    <property type="project" value="TreeGrafter"/>
</dbReference>
<name>A0A2C5YUG0_9HYPO</name>
<comment type="subcellular location">
    <subcellularLocation>
        <location evidence="1">Cytoplasm</location>
    </subcellularLocation>
</comment>
<dbReference type="SUPFAM" id="SSF50998">
    <property type="entry name" value="Quinoprotein alcohol dehydrogenase-like"/>
    <property type="match status" value="1"/>
</dbReference>
<dbReference type="OrthoDB" id="5594999at2759"/>
<dbReference type="PANTHER" id="PTHR14344:SF3">
    <property type="entry name" value="WD REPEAT-CONTAINING PROTEIN 6"/>
    <property type="match status" value="1"/>
</dbReference>
<comment type="similarity">
    <text evidence="6">Belongs to the WD repeat WDR6 family.</text>
</comment>
<dbReference type="InterPro" id="IPR001680">
    <property type="entry name" value="WD40_rpt"/>
</dbReference>
<dbReference type="PROSITE" id="PS50082">
    <property type="entry name" value="WD_REPEATS_2"/>
    <property type="match status" value="1"/>
</dbReference>
<evidence type="ECO:0000256" key="6">
    <source>
        <dbReference type="ARBA" id="ARBA00038255"/>
    </source>
</evidence>
<sequence>MAPKIPPALRRELSHVPVTAAALYTSRQTGRTYVLAGEHGQLVVYAASGAGSLSRVEIFATQPVHGIRVDEEQNSVLVWGAAEVALLRMELRGDDEHEALELRLEARAVAGDWIYDAAPCPWDGTLAAVVTAHNEVVMLAQEPGTTLRLGDAVSPSRPMLYAARLVWTGPRRLLVAAGTVFGDVVVWLCAWDAHDGARAGVVGVFSGHEGSVYGVDMSPPLTRLDGSLVRLVASCSDDRSLRVWLLADPSASAEPLFLSPTTCSADTGFKSTPSHAGADKPLAVAMGHASRIWGVRFGFTAPLVLTRDSVSLSLYSFGEDATAQRWCLHLSLAPPSTGRLTHRKTFALHDGKHLWAGTTLSSQGLTLIATGGADGKVCIITDAASMQQAHDPVDMAASPHTSSLVVVDTADLAAPPSAGNHGEIISRYDFVRDGQILLITTLGHLFLGSLGNKPCWQPLGVDASMDAHVELVHVLRSVGNGAAILGATNGTVMFYQPSGHIVRIASVPGRVSEITCLSASDCCNSDAESPVQVLIHLHGSSASHHLTLDSSTGDVQKHQHICGLDARFVAVCSALIGSLLVLGSRRGWLSFLTRQHGVWRPVLDVAARSRDAITCIVALPDKANPQLPSPYILTTSRDGKYRIHHVKRRGAGGSVVSAQLVHETSPPLGPMIEGAWFTDAQSELMLYGFRGQDFVVWNETRREEMARIDCGGAHRTFRLSYDRSDPERYRFAFTRASKLSILSQFQRCHGTLKSGIHGREIRALSYNGLYLASGAEDTSIRIWEYRRPGQQEDGHFRHLASIKAHVTGMQRLRWLGHQRLFSSAGNEEFFVWRVRALDSAYRGLAVVCEARLTDKSRGGDLRIMDFDVSRWNEAGEDGAVITVALSNSTLKTYRYSAAGGFQRWAVGSYTGACLTQVRHLRLGQDMWCILSASTDGHLALWRGRAGSAGMDEYKLVGSIKVHQSSIKSLDMAAQGQGTWGIITGGDDNGLGMTTAGSGDQCRGHDGIEFLTTRVVRQAHAAAINGVVVLEGTSNDVMRAMQVTQRNWAEATAKTIPLLLAA</sequence>
<feature type="repeat" description="WD" evidence="7">
    <location>
        <begin position="757"/>
        <end position="786"/>
    </location>
</feature>
<keyword evidence="2" id="KW-0963">Cytoplasm</keyword>
<evidence type="ECO:0000313" key="9">
    <source>
        <dbReference type="Proteomes" id="UP000224854"/>
    </source>
</evidence>
<evidence type="ECO:0000313" key="8">
    <source>
        <dbReference type="EMBL" id="PHH73175.1"/>
    </source>
</evidence>
<dbReference type="Proteomes" id="UP000224854">
    <property type="component" value="Unassembled WGS sequence"/>
</dbReference>
<comment type="caution">
    <text evidence="8">The sequence shown here is derived from an EMBL/GenBank/DDBJ whole genome shotgun (WGS) entry which is preliminary data.</text>
</comment>
<reference evidence="8 9" key="1">
    <citation type="submission" date="2017-06" db="EMBL/GenBank/DDBJ databases">
        <title>Ant-infecting Ophiocordyceps genomes reveal a high diversity of potential behavioral manipulation genes and a possible major role for enterotoxins.</title>
        <authorList>
            <person name="De Bekker C."/>
            <person name="Evans H.C."/>
            <person name="Brachmann A."/>
            <person name="Hughes D.P."/>
        </authorList>
    </citation>
    <scope>NUCLEOTIDE SEQUENCE [LARGE SCALE GENOMIC DNA]</scope>
    <source>
        <strain evidence="8 9">1348a</strain>
    </source>
</reference>
<keyword evidence="4" id="KW-0819">tRNA processing</keyword>
<dbReference type="Gene3D" id="2.130.10.10">
    <property type="entry name" value="YVTN repeat-like/Quinoprotein amine dehydrogenase"/>
    <property type="match status" value="2"/>
</dbReference>
<evidence type="ECO:0000256" key="7">
    <source>
        <dbReference type="PROSITE-ProRule" id="PRU00221"/>
    </source>
</evidence>
<organism evidence="8 9">
    <name type="scientific">Ophiocordyceps australis</name>
    <dbReference type="NCBI Taxonomy" id="1399860"/>
    <lineage>
        <taxon>Eukaryota</taxon>
        <taxon>Fungi</taxon>
        <taxon>Dikarya</taxon>
        <taxon>Ascomycota</taxon>
        <taxon>Pezizomycotina</taxon>
        <taxon>Sordariomycetes</taxon>
        <taxon>Hypocreomycetidae</taxon>
        <taxon>Hypocreales</taxon>
        <taxon>Ophiocordycipitaceae</taxon>
        <taxon>Ophiocordyceps</taxon>
    </lineage>
</organism>
<gene>
    <name evidence="8" type="ORF">CDD82_5620</name>
</gene>
<evidence type="ECO:0000256" key="2">
    <source>
        <dbReference type="ARBA" id="ARBA00022490"/>
    </source>
</evidence>
<proteinExistence type="inferred from homology"/>
<dbReference type="GO" id="GO:0005737">
    <property type="term" value="C:cytoplasm"/>
    <property type="evidence" value="ECO:0007669"/>
    <property type="project" value="UniProtKB-SubCell"/>
</dbReference>
<keyword evidence="3 7" id="KW-0853">WD repeat</keyword>
<dbReference type="Pfam" id="PF00400">
    <property type="entry name" value="WD40"/>
    <property type="match status" value="2"/>
</dbReference>
<accession>A0A2C5YUG0</accession>
<dbReference type="EMBL" id="NJEU01000525">
    <property type="protein sequence ID" value="PHH73175.1"/>
    <property type="molecule type" value="Genomic_DNA"/>
</dbReference>
<dbReference type="InterPro" id="IPR011047">
    <property type="entry name" value="Quinoprotein_ADH-like_sf"/>
</dbReference>
<evidence type="ECO:0000256" key="3">
    <source>
        <dbReference type="ARBA" id="ARBA00022574"/>
    </source>
</evidence>
<dbReference type="InterPro" id="IPR036322">
    <property type="entry name" value="WD40_repeat_dom_sf"/>
</dbReference>
<dbReference type="SUPFAM" id="SSF50978">
    <property type="entry name" value="WD40 repeat-like"/>
    <property type="match status" value="1"/>
</dbReference>
<evidence type="ECO:0000256" key="4">
    <source>
        <dbReference type="ARBA" id="ARBA00022694"/>
    </source>
</evidence>
<dbReference type="PANTHER" id="PTHR14344">
    <property type="entry name" value="WD REPEAT PROTEIN"/>
    <property type="match status" value="1"/>
</dbReference>
<evidence type="ECO:0000256" key="1">
    <source>
        <dbReference type="ARBA" id="ARBA00004496"/>
    </source>
</evidence>
<dbReference type="AlphaFoldDB" id="A0A2C5YUG0"/>
<keyword evidence="5" id="KW-0677">Repeat</keyword>